<organism evidence="1 2">
    <name type="scientific">Nemania bipapillata</name>
    <dbReference type="NCBI Taxonomy" id="110536"/>
    <lineage>
        <taxon>Eukaryota</taxon>
        <taxon>Fungi</taxon>
        <taxon>Dikarya</taxon>
        <taxon>Ascomycota</taxon>
        <taxon>Pezizomycotina</taxon>
        <taxon>Sordariomycetes</taxon>
        <taxon>Xylariomycetidae</taxon>
        <taxon>Xylariales</taxon>
        <taxon>Xylariaceae</taxon>
        <taxon>Nemania</taxon>
    </lineage>
</organism>
<gene>
    <name evidence="1" type="ORF">ONZ43_g5250</name>
</gene>
<dbReference type="Proteomes" id="UP001153334">
    <property type="component" value="Unassembled WGS sequence"/>
</dbReference>
<protein>
    <submittedName>
        <fullName evidence="1">Uncharacterized protein</fullName>
    </submittedName>
</protein>
<keyword evidence="2" id="KW-1185">Reference proteome</keyword>
<comment type="caution">
    <text evidence="1">The sequence shown here is derived from an EMBL/GenBank/DDBJ whole genome shotgun (WGS) entry which is preliminary data.</text>
</comment>
<name>A0ACC2ID13_9PEZI</name>
<dbReference type="EMBL" id="JAPESX010001577">
    <property type="protein sequence ID" value="KAJ8113034.1"/>
    <property type="molecule type" value="Genomic_DNA"/>
</dbReference>
<accession>A0ACC2ID13</accession>
<sequence length="259" mass="28813">MRKMLNPAFSQRGLLEQEEIITSVIDKFVKIIGEKGGPDSKGINITRWLEMNSFDILGEMAFGESFHSLDTGDLHFWAAIVLEHLYFVTLIDNLRRIGWLAKVFGFLIPASLLTRNQNSTFSRQQVDKRLAMQSSRNDFVSLLVDKVRAGEVDKEEMTAHVSTLTIAGGETVATTLTAITCFLTQNPDKLQRLASEIRSAFKKFDDLNATAVQQLPYLQAVLNEGLRLFPPASGGAPRVSEGFELHGYYVPQGLCLDGT</sequence>
<reference evidence="1" key="1">
    <citation type="submission" date="2022-11" db="EMBL/GenBank/DDBJ databases">
        <title>Genome Sequence of Nemania bipapillata.</title>
        <authorList>
            <person name="Buettner E."/>
        </authorList>
    </citation>
    <scope>NUCLEOTIDE SEQUENCE</scope>
    <source>
        <strain evidence="1">CP14</strain>
    </source>
</reference>
<evidence type="ECO:0000313" key="1">
    <source>
        <dbReference type="EMBL" id="KAJ8113034.1"/>
    </source>
</evidence>
<evidence type="ECO:0000313" key="2">
    <source>
        <dbReference type="Proteomes" id="UP001153334"/>
    </source>
</evidence>
<proteinExistence type="predicted"/>